<evidence type="ECO:0000259" key="1">
    <source>
        <dbReference type="Pfam" id="PF00561"/>
    </source>
</evidence>
<sequence>MPSTNNLHITRHQNYPNRPTIIFLHDSLGCIQLWRNFPEKLGNLTQCNVLVYDRQGYGQAAPFTHPERDNTYLEKEADVLHHLLQTTGIQKAILFGHSDGGSIALIAAAKYPKQIIGIVTEGAHIFVEEETLNGIREAVKTYQTTDLKIRLTKYHGNKTEAVFQAWAHTWLTPQFRTWNIENFLPQIQCFSLIIQGENDEYGTLAQVAGIVNQTTGKATSFIIPNVGHTPHKEAPELVLEKAAAFIKGLL</sequence>
<dbReference type="InterPro" id="IPR000073">
    <property type="entry name" value="AB_hydrolase_1"/>
</dbReference>
<dbReference type="RefSeq" id="WP_150903477.1">
    <property type="nucleotide sequence ID" value="NZ_VTWT01000004.1"/>
</dbReference>
<name>A0A5N1J2S4_9BACT</name>
<accession>A0A5N1J2S4</accession>
<dbReference type="GO" id="GO:0016787">
    <property type="term" value="F:hydrolase activity"/>
    <property type="evidence" value="ECO:0007669"/>
    <property type="project" value="UniProtKB-KW"/>
</dbReference>
<dbReference type="SUPFAM" id="SSF53474">
    <property type="entry name" value="alpha/beta-Hydrolases"/>
    <property type="match status" value="1"/>
</dbReference>
<dbReference type="InterPro" id="IPR029058">
    <property type="entry name" value="AB_hydrolase_fold"/>
</dbReference>
<dbReference type="PANTHER" id="PTHR43689:SF8">
    <property type="entry name" value="ALPHA_BETA-HYDROLASES SUPERFAMILY PROTEIN"/>
    <property type="match status" value="1"/>
</dbReference>
<protein>
    <submittedName>
        <fullName evidence="2">Alpha/beta hydrolase</fullName>
    </submittedName>
</protein>
<dbReference type="Proteomes" id="UP000326570">
    <property type="component" value="Unassembled WGS sequence"/>
</dbReference>
<gene>
    <name evidence="2" type="ORF">F0P94_08600</name>
</gene>
<keyword evidence="3" id="KW-1185">Reference proteome</keyword>
<dbReference type="AlphaFoldDB" id="A0A5N1J2S4"/>
<keyword evidence="2" id="KW-0378">Hydrolase</keyword>
<dbReference type="PANTHER" id="PTHR43689">
    <property type="entry name" value="HYDROLASE"/>
    <property type="match status" value="1"/>
</dbReference>
<dbReference type="EMBL" id="VTWT01000004">
    <property type="protein sequence ID" value="KAA9338843.1"/>
    <property type="molecule type" value="Genomic_DNA"/>
</dbReference>
<organism evidence="2 3">
    <name type="scientific">Adhaeribacter soli</name>
    <dbReference type="NCBI Taxonomy" id="2607655"/>
    <lineage>
        <taxon>Bacteria</taxon>
        <taxon>Pseudomonadati</taxon>
        <taxon>Bacteroidota</taxon>
        <taxon>Cytophagia</taxon>
        <taxon>Cytophagales</taxon>
        <taxon>Hymenobacteraceae</taxon>
        <taxon>Adhaeribacter</taxon>
    </lineage>
</organism>
<feature type="domain" description="AB hydrolase-1" evidence="1">
    <location>
        <begin position="19"/>
        <end position="175"/>
    </location>
</feature>
<dbReference type="Pfam" id="PF00561">
    <property type="entry name" value="Abhydrolase_1"/>
    <property type="match status" value="1"/>
</dbReference>
<evidence type="ECO:0000313" key="2">
    <source>
        <dbReference type="EMBL" id="KAA9338843.1"/>
    </source>
</evidence>
<reference evidence="2 3" key="1">
    <citation type="submission" date="2019-09" db="EMBL/GenBank/DDBJ databases">
        <title>Genome sequence of Adhaeribacter sp. M2.</title>
        <authorList>
            <person name="Srinivasan S."/>
        </authorList>
    </citation>
    <scope>NUCLEOTIDE SEQUENCE [LARGE SCALE GENOMIC DNA]</scope>
    <source>
        <strain evidence="2 3">M2</strain>
    </source>
</reference>
<proteinExistence type="predicted"/>
<evidence type="ECO:0000313" key="3">
    <source>
        <dbReference type="Proteomes" id="UP000326570"/>
    </source>
</evidence>
<comment type="caution">
    <text evidence="2">The sequence shown here is derived from an EMBL/GenBank/DDBJ whole genome shotgun (WGS) entry which is preliminary data.</text>
</comment>
<dbReference type="Gene3D" id="3.40.50.1820">
    <property type="entry name" value="alpha/beta hydrolase"/>
    <property type="match status" value="1"/>
</dbReference>